<evidence type="ECO:0000259" key="1">
    <source>
        <dbReference type="PROSITE" id="PS50828"/>
    </source>
</evidence>
<name>A0A4Y7K842_PAPSO</name>
<dbReference type="STRING" id="3469.A0A4Y7K842"/>
<gene>
    <name evidence="2" type="ORF">C5167_032070</name>
</gene>
<sequence>MNHKNDVWKLDLHGLHASEVVHALKERLWRIETQFPLTVHPNKVVKPIDSSSCLSVAGQTEKDEGMTSQRPGVLQVITVCSNWWVTCTWMNIGDEVQFCGQGWI</sequence>
<dbReference type="InterPro" id="IPR002625">
    <property type="entry name" value="Smr_dom"/>
</dbReference>
<dbReference type="Gramene" id="RZC68976">
    <property type="protein sequence ID" value="RZC68976"/>
    <property type="gene ID" value="C5167_032070"/>
</dbReference>
<keyword evidence="3" id="KW-1185">Reference proteome</keyword>
<feature type="domain" description="Smr" evidence="1">
    <location>
        <begin position="10"/>
        <end position="45"/>
    </location>
</feature>
<dbReference type="PANTHER" id="PTHR47812:SF2">
    <property type="entry name" value="SMR (SMALL MUTS RELATED) DOMAIN-CONTAINING PROTEIN"/>
    <property type="match status" value="1"/>
</dbReference>
<dbReference type="InterPro" id="IPR036063">
    <property type="entry name" value="Smr_dom_sf"/>
</dbReference>
<protein>
    <recommendedName>
        <fullName evidence="1">Smr domain-containing protein</fullName>
    </recommendedName>
</protein>
<dbReference type="EMBL" id="CM010721">
    <property type="protein sequence ID" value="RZC68976.1"/>
    <property type="molecule type" value="Genomic_DNA"/>
</dbReference>
<proteinExistence type="predicted"/>
<dbReference type="Proteomes" id="UP000316621">
    <property type="component" value="Chromosome 7"/>
</dbReference>
<reference evidence="2 3" key="1">
    <citation type="journal article" date="2018" name="Science">
        <title>The opium poppy genome and morphinan production.</title>
        <authorList>
            <person name="Guo L."/>
            <person name="Winzer T."/>
            <person name="Yang X."/>
            <person name="Li Y."/>
            <person name="Ning Z."/>
            <person name="He Z."/>
            <person name="Teodor R."/>
            <person name="Lu Y."/>
            <person name="Bowser T.A."/>
            <person name="Graham I.A."/>
            <person name="Ye K."/>
        </authorList>
    </citation>
    <scope>NUCLEOTIDE SEQUENCE [LARGE SCALE GENOMIC DNA]</scope>
    <source>
        <strain evidence="3">cv. HN1</strain>
        <tissue evidence="2">Leaves</tissue>
    </source>
</reference>
<dbReference type="Gene3D" id="3.30.1370.110">
    <property type="match status" value="1"/>
</dbReference>
<evidence type="ECO:0000313" key="2">
    <source>
        <dbReference type="EMBL" id="RZC68976.1"/>
    </source>
</evidence>
<dbReference type="PANTHER" id="PTHR47812">
    <property type="entry name" value="SMR (SMALL MUTS RELATED) DOMAIN-CONTAINING PROTEIN"/>
    <property type="match status" value="1"/>
</dbReference>
<organism evidence="2 3">
    <name type="scientific">Papaver somniferum</name>
    <name type="common">Opium poppy</name>
    <dbReference type="NCBI Taxonomy" id="3469"/>
    <lineage>
        <taxon>Eukaryota</taxon>
        <taxon>Viridiplantae</taxon>
        <taxon>Streptophyta</taxon>
        <taxon>Embryophyta</taxon>
        <taxon>Tracheophyta</taxon>
        <taxon>Spermatophyta</taxon>
        <taxon>Magnoliopsida</taxon>
        <taxon>Ranunculales</taxon>
        <taxon>Papaveraceae</taxon>
        <taxon>Papaveroideae</taxon>
        <taxon>Papaver</taxon>
    </lineage>
</organism>
<dbReference type="PROSITE" id="PS50828">
    <property type="entry name" value="SMR"/>
    <property type="match status" value="1"/>
</dbReference>
<accession>A0A4Y7K842</accession>
<evidence type="ECO:0000313" key="3">
    <source>
        <dbReference type="Proteomes" id="UP000316621"/>
    </source>
</evidence>
<dbReference type="AlphaFoldDB" id="A0A4Y7K842"/>